<accession>A0ABQ0J2K0</accession>
<reference evidence="5" key="1">
    <citation type="journal article" date="2014" name="Genome Announc.">
        <title>Draft Genome Sequence of ''Candidatus Phytoplasma asteris'' Strain OY-V, an Unculturable Plant-Pathogenic Bacterium.</title>
        <authorList>
            <person name="Kakizawa S."/>
            <person name="Makino A."/>
            <person name="Ishii Y."/>
            <person name="Tamaki H."/>
            <person name="Kamagata Y."/>
        </authorList>
    </citation>
    <scope>NUCLEOTIDE SEQUENCE [LARGE SCALE GENOMIC DNA]</scope>
    <source>
        <strain evidence="5">OY-V</strain>
    </source>
</reference>
<evidence type="ECO:0000313" key="5">
    <source>
        <dbReference type="Proteomes" id="UP000028900"/>
    </source>
</evidence>
<evidence type="ECO:0000256" key="2">
    <source>
        <dbReference type="SAM" id="Phobius"/>
    </source>
</evidence>
<comment type="caution">
    <text evidence="4">The sequence shown here is derived from an EMBL/GenBank/DDBJ whole genome shotgun (WGS) entry which is preliminary data.</text>
</comment>
<keyword evidence="2" id="KW-0812">Transmembrane</keyword>
<reference evidence="4 5" key="2">
    <citation type="journal article" date="2014" name="Genome Announc.">
        <title>Draft Genome Sequence of 'Candidatus Phytoplasma asteris' Strain OY-V, an Unculturable Plant-Pathogenic Bacterium.</title>
        <authorList>
            <person name="Kakizawa S."/>
            <person name="Makino A."/>
            <person name="Ishii Y."/>
            <person name="Tamaki H."/>
            <person name="Kamagata Y."/>
        </authorList>
    </citation>
    <scope>NUCLEOTIDE SEQUENCE [LARGE SCALE GENOMIC DNA]</scope>
    <source>
        <strain evidence="4 5">OY-V</strain>
    </source>
</reference>
<proteinExistence type="predicted"/>
<dbReference type="Proteomes" id="UP000028900">
    <property type="component" value="Unassembled WGS sequence"/>
</dbReference>
<dbReference type="RefSeq" id="WP_081931914.1">
    <property type="nucleotide sequence ID" value="NZ_BBIY01000027.1"/>
</dbReference>
<keyword evidence="2" id="KW-0472">Membrane</keyword>
<evidence type="ECO:0000259" key="3">
    <source>
        <dbReference type="Pfam" id="PF11178"/>
    </source>
</evidence>
<organism evidence="4 5">
    <name type="scientific">'Chrysanthemum coronarium' phytoplasma</name>
    <dbReference type="NCBI Taxonomy" id="1520703"/>
    <lineage>
        <taxon>Bacteria</taxon>
        <taxon>Bacillati</taxon>
        <taxon>Mycoplasmatota</taxon>
        <taxon>Mollicutes</taxon>
        <taxon>Acholeplasmatales</taxon>
        <taxon>Acholeplasmataceae</taxon>
        <taxon>Candidatus Phytoplasma</taxon>
        <taxon>16SrI (Aster yellows group)</taxon>
    </lineage>
</organism>
<keyword evidence="5" id="KW-1185">Reference proteome</keyword>
<dbReference type="InterPro" id="IPR021348">
    <property type="entry name" value="DUF2963"/>
</dbReference>
<name>A0ABQ0J2K0_9MOLU</name>
<feature type="region of interest" description="Disordered" evidence="1">
    <location>
        <begin position="39"/>
        <end position="61"/>
    </location>
</feature>
<gene>
    <name evidence="4" type="ORF">OYV_03230</name>
</gene>
<keyword evidence="2" id="KW-1133">Transmembrane helix</keyword>
<dbReference type="Pfam" id="PF11178">
    <property type="entry name" value="DUF2963"/>
    <property type="match status" value="1"/>
</dbReference>
<feature type="domain" description="DUF2963" evidence="3">
    <location>
        <begin position="72"/>
        <end position="118"/>
    </location>
</feature>
<feature type="compositionally biased region" description="Polar residues" evidence="1">
    <location>
        <begin position="50"/>
        <end position="59"/>
    </location>
</feature>
<protein>
    <submittedName>
        <fullName evidence="4">Predicted transcriptional regulator</fullName>
    </submittedName>
</protein>
<evidence type="ECO:0000256" key="1">
    <source>
        <dbReference type="SAM" id="MobiDB-lite"/>
    </source>
</evidence>
<dbReference type="EMBL" id="BBIY01000027">
    <property type="protein sequence ID" value="GAK73838.1"/>
    <property type="molecule type" value="Genomic_DNA"/>
</dbReference>
<evidence type="ECO:0000313" key="4">
    <source>
        <dbReference type="EMBL" id="GAK73838.1"/>
    </source>
</evidence>
<sequence length="170" mass="19852">MSKNNSNKTDIIIWGFLFSIAVIFLSFLLSLSFKSDKTNNQGCEPPNPENPQSTQQTPLVSEPTRKEIIYWKKDDKTIYSIKEYKPKTDKLVKCTYYNEDGKTINYIAEYYPQTGKEIKTINYSKDGTIKYICEIIINKQTFLQSNNNDCFEDDNNKIEQLKEEITIKNE</sequence>
<feature type="transmembrane region" description="Helical" evidence="2">
    <location>
        <begin position="12"/>
        <end position="33"/>
    </location>
</feature>